<comment type="caution">
    <text evidence="1">The sequence shown here is derived from an EMBL/GenBank/DDBJ whole genome shotgun (WGS) entry which is preliminary data.</text>
</comment>
<dbReference type="AlphaFoldDB" id="A0A8S9SBU6"/>
<proteinExistence type="predicted"/>
<evidence type="ECO:0000313" key="1">
    <source>
        <dbReference type="EMBL" id="KAF3590076.1"/>
    </source>
</evidence>
<dbReference type="Proteomes" id="UP000712600">
    <property type="component" value="Unassembled WGS sequence"/>
</dbReference>
<sequence length="159" mass="17845">MQLIKDLAETSPFSLSSGSRSTLTLELNILISLSALSEEITKSILMICILKRHILRNSLHPLVKSFKFLFVNFSPEVHIRLFGVDRYLIADLSSLLSSSKLRYEIDFEFPSSGVQQDLVNVLGMAIVVVDRCASVVVDRCSHVAVDRFHCIVVDRCCPF</sequence>
<name>A0A8S9SBU6_BRACR</name>
<dbReference type="EMBL" id="QGKX02000088">
    <property type="protein sequence ID" value="KAF3590076.1"/>
    <property type="molecule type" value="Genomic_DNA"/>
</dbReference>
<accession>A0A8S9SBU6</accession>
<evidence type="ECO:0000313" key="2">
    <source>
        <dbReference type="Proteomes" id="UP000712600"/>
    </source>
</evidence>
<reference evidence="1" key="1">
    <citation type="submission" date="2019-12" db="EMBL/GenBank/DDBJ databases">
        <title>Genome sequencing and annotation of Brassica cretica.</title>
        <authorList>
            <person name="Studholme D.J."/>
            <person name="Sarris P."/>
        </authorList>
    </citation>
    <scope>NUCLEOTIDE SEQUENCE</scope>
    <source>
        <strain evidence="1">PFS-109/04</strain>
        <tissue evidence="1">Leaf</tissue>
    </source>
</reference>
<protein>
    <submittedName>
        <fullName evidence="1">Uncharacterized protein</fullName>
    </submittedName>
</protein>
<gene>
    <name evidence="1" type="ORF">F2Q69_00027742</name>
</gene>
<organism evidence="1 2">
    <name type="scientific">Brassica cretica</name>
    <name type="common">Mustard</name>
    <dbReference type="NCBI Taxonomy" id="69181"/>
    <lineage>
        <taxon>Eukaryota</taxon>
        <taxon>Viridiplantae</taxon>
        <taxon>Streptophyta</taxon>
        <taxon>Embryophyta</taxon>
        <taxon>Tracheophyta</taxon>
        <taxon>Spermatophyta</taxon>
        <taxon>Magnoliopsida</taxon>
        <taxon>eudicotyledons</taxon>
        <taxon>Gunneridae</taxon>
        <taxon>Pentapetalae</taxon>
        <taxon>rosids</taxon>
        <taxon>malvids</taxon>
        <taxon>Brassicales</taxon>
        <taxon>Brassicaceae</taxon>
        <taxon>Brassiceae</taxon>
        <taxon>Brassica</taxon>
    </lineage>
</organism>